<sequence length="169" mass="18702">MKYNLIMNIRTSFVLFLFLFAQVLVTQAQGNEDLTSELKTYKISTDGAGNETAVEVSEIQPGDTIEYRLTYTNNTENSISNLVPTLPIPAGVQYLSDTAEPALNAASLSSTGNNFQKLPITREVTQKNGEVVEQEVPASEYRRLRWAVESLEAQGSVTLRARVQVNDIN</sequence>
<feature type="chain" id="PRO_5022749296" evidence="1">
    <location>
        <begin position="29"/>
        <end position="169"/>
    </location>
</feature>
<evidence type="ECO:0000259" key="2">
    <source>
        <dbReference type="Pfam" id="PF01345"/>
    </source>
</evidence>
<evidence type="ECO:0000313" key="4">
    <source>
        <dbReference type="Proteomes" id="UP000324595"/>
    </source>
</evidence>
<feature type="domain" description="DUF11" evidence="2">
    <location>
        <begin position="54"/>
        <end position="165"/>
    </location>
</feature>
<protein>
    <submittedName>
        <fullName evidence="3">Conserved repeat domain-containing protein</fullName>
    </submittedName>
</protein>
<dbReference type="NCBIfam" id="TIGR01451">
    <property type="entry name" value="B_ant_repeat"/>
    <property type="match status" value="1"/>
</dbReference>
<reference evidence="3 4" key="1">
    <citation type="submission" date="2019-07" db="EMBL/GenBank/DDBJ databases">
        <title>Genomic Encyclopedia of Archaeal and Bacterial Type Strains, Phase II (KMG-II): from individual species to whole genera.</title>
        <authorList>
            <person name="Goeker M."/>
        </authorList>
    </citation>
    <scope>NUCLEOTIDE SEQUENCE [LARGE SCALE GENOMIC DNA]</scope>
    <source>
        <strain evidence="3 4">DSM 21935</strain>
    </source>
</reference>
<dbReference type="Proteomes" id="UP000324595">
    <property type="component" value="Unassembled WGS sequence"/>
</dbReference>
<dbReference type="EMBL" id="VNHY01000002">
    <property type="protein sequence ID" value="TYP93831.1"/>
    <property type="molecule type" value="Genomic_DNA"/>
</dbReference>
<dbReference type="Pfam" id="PF01345">
    <property type="entry name" value="DUF11"/>
    <property type="match status" value="1"/>
</dbReference>
<gene>
    <name evidence="3" type="ORF">LX73_1544</name>
</gene>
<evidence type="ECO:0000256" key="1">
    <source>
        <dbReference type="SAM" id="SignalP"/>
    </source>
</evidence>
<organism evidence="3 4">
    <name type="scientific">Fodinibius salinus</name>
    <dbReference type="NCBI Taxonomy" id="860790"/>
    <lineage>
        <taxon>Bacteria</taxon>
        <taxon>Pseudomonadati</taxon>
        <taxon>Balneolota</taxon>
        <taxon>Balneolia</taxon>
        <taxon>Balneolales</taxon>
        <taxon>Balneolaceae</taxon>
        <taxon>Fodinibius</taxon>
    </lineage>
</organism>
<dbReference type="AlphaFoldDB" id="A0A5D3YMD1"/>
<feature type="signal peptide" evidence="1">
    <location>
        <begin position="1"/>
        <end position="28"/>
    </location>
</feature>
<dbReference type="InterPro" id="IPR001434">
    <property type="entry name" value="OmcB-like_DUF11"/>
</dbReference>
<name>A0A5D3YMD1_9BACT</name>
<keyword evidence="4" id="KW-1185">Reference proteome</keyword>
<proteinExistence type="predicted"/>
<accession>A0A5D3YMD1</accession>
<comment type="caution">
    <text evidence="3">The sequence shown here is derived from an EMBL/GenBank/DDBJ whole genome shotgun (WGS) entry which is preliminary data.</text>
</comment>
<keyword evidence="1" id="KW-0732">Signal</keyword>
<evidence type="ECO:0000313" key="3">
    <source>
        <dbReference type="EMBL" id="TYP93831.1"/>
    </source>
</evidence>
<dbReference type="OrthoDB" id="200318at2"/>
<dbReference type="InterPro" id="IPR047589">
    <property type="entry name" value="DUF11_rpt"/>
</dbReference>